<feature type="domain" description="3-dehydroquinate synthase C-terminal" evidence="20">
    <location>
        <begin position="182"/>
        <end position="323"/>
    </location>
</feature>
<accession>A0A084J8L4</accession>
<feature type="binding site" evidence="18">
    <location>
        <position position="246"/>
    </location>
    <ligand>
        <name>Zn(2+)</name>
        <dbReference type="ChEBI" id="CHEBI:29105"/>
    </ligand>
</feature>
<dbReference type="InterPro" id="IPR030960">
    <property type="entry name" value="DHQS/DOIS_N"/>
</dbReference>
<dbReference type="GO" id="GO:0009423">
    <property type="term" value="P:chorismate biosynthetic process"/>
    <property type="evidence" value="ECO:0007669"/>
    <property type="project" value="UniProtKB-UniRule"/>
</dbReference>
<comment type="function">
    <text evidence="18">Catalyzes the conversion of 3-deoxy-D-arabino-heptulosonate 7-phosphate (DAHP) to dehydroquinate (DHQ).</text>
</comment>
<dbReference type="GO" id="GO:0005737">
    <property type="term" value="C:cytoplasm"/>
    <property type="evidence" value="ECO:0007669"/>
    <property type="project" value="UniProtKB-SubCell"/>
</dbReference>
<dbReference type="PANTHER" id="PTHR43622:SF7">
    <property type="entry name" value="3-DEHYDROQUINATE SYNTHASE, CHLOROPLASTIC"/>
    <property type="match status" value="1"/>
</dbReference>
<dbReference type="InterPro" id="IPR056179">
    <property type="entry name" value="DHQS_C"/>
</dbReference>
<evidence type="ECO:0000256" key="10">
    <source>
        <dbReference type="ARBA" id="ARBA00022605"/>
    </source>
</evidence>
<keyword evidence="17 18" id="KW-0170">Cobalt</keyword>
<feature type="binding site" evidence="18">
    <location>
        <begin position="106"/>
        <end position="110"/>
    </location>
    <ligand>
        <name>NAD(+)</name>
        <dbReference type="ChEBI" id="CHEBI:57540"/>
    </ligand>
</feature>
<keyword evidence="13 18" id="KW-0862">Zinc</keyword>
<evidence type="ECO:0000256" key="2">
    <source>
        <dbReference type="ARBA" id="ARBA00001911"/>
    </source>
</evidence>
<evidence type="ECO:0000256" key="12">
    <source>
        <dbReference type="ARBA" id="ARBA00022741"/>
    </source>
</evidence>
<dbReference type="RefSeq" id="WP_035134737.1">
    <property type="nucleotide sequence ID" value="NZ_JPMD01000038.1"/>
</dbReference>
<dbReference type="GO" id="GO:0000166">
    <property type="term" value="F:nucleotide binding"/>
    <property type="evidence" value="ECO:0007669"/>
    <property type="project" value="UniProtKB-KW"/>
</dbReference>
<feature type="domain" description="3-dehydroquinate synthase N-terminal" evidence="19">
    <location>
        <begin position="68"/>
        <end position="179"/>
    </location>
</feature>
<dbReference type="FunFam" id="3.40.50.1970:FF:000007">
    <property type="entry name" value="Pentafunctional AROM polypeptide"/>
    <property type="match status" value="1"/>
</dbReference>
<dbReference type="SUPFAM" id="SSF56796">
    <property type="entry name" value="Dehydroquinate synthase-like"/>
    <property type="match status" value="1"/>
</dbReference>
<evidence type="ECO:0000313" key="21">
    <source>
        <dbReference type="EMBL" id="KEZ85298.1"/>
    </source>
</evidence>
<evidence type="ECO:0000256" key="8">
    <source>
        <dbReference type="ARBA" id="ARBA00017684"/>
    </source>
</evidence>
<dbReference type="PIRSF" id="PIRSF001455">
    <property type="entry name" value="DHQ_synth"/>
    <property type="match status" value="1"/>
</dbReference>
<gene>
    <name evidence="18" type="primary">aroB</name>
    <name evidence="21" type="ORF">IO99_15355</name>
</gene>
<keyword evidence="14 18" id="KW-0520">NAD</keyword>
<evidence type="ECO:0000256" key="16">
    <source>
        <dbReference type="ARBA" id="ARBA00023239"/>
    </source>
</evidence>
<dbReference type="STRING" id="318464.IO99_15355"/>
<proteinExistence type="inferred from homology"/>
<comment type="catalytic activity">
    <reaction evidence="1 18">
        <text>7-phospho-2-dehydro-3-deoxy-D-arabino-heptonate = 3-dehydroquinate + phosphate</text>
        <dbReference type="Rhea" id="RHEA:21968"/>
        <dbReference type="ChEBI" id="CHEBI:32364"/>
        <dbReference type="ChEBI" id="CHEBI:43474"/>
        <dbReference type="ChEBI" id="CHEBI:58394"/>
        <dbReference type="EC" id="4.2.3.4"/>
    </reaction>
</comment>
<comment type="similarity">
    <text evidence="6 18">Belongs to the sugar phosphate cyclases superfamily. Dehydroquinate synthase family.</text>
</comment>
<name>A0A084J8L4_9CLOT</name>
<dbReference type="InterPro" id="IPR030963">
    <property type="entry name" value="DHQ_synth_fam"/>
</dbReference>
<dbReference type="EC" id="4.2.3.4" evidence="7 18"/>
<dbReference type="eggNOG" id="COG0337">
    <property type="taxonomic scope" value="Bacteria"/>
</dbReference>
<dbReference type="NCBIfam" id="TIGR01357">
    <property type="entry name" value="aroB"/>
    <property type="match status" value="1"/>
</dbReference>
<dbReference type="Proteomes" id="UP000028542">
    <property type="component" value="Unassembled WGS sequence"/>
</dbReference>
<evidence type="ECO:0000256" key="14">
    <source>
        <dbReference type="ARBA" id="ARBA00023027"/>
    </source>
</evidence>
<keyword evidence="12 18" id="KW-0547">Nucleotide-binding</keyword>
<comment type="subcellular location">
    <subcellularLocation>
        <location evidence="4 18">Cytoplasm</location>
    </subcellularLocation>
</comment>
<dbReference type="Pfam" id="PF01761">
    <property type="entry name" value="DHQ_synthase"/>
    <property type="match status" value="1"/>
</dbReference>
<evidence type="ECO:0000256" key="15">
    <source>
        <dbReference type="ARBA" id="ARBA00023141"/>
    </source>
</evidence>
<feature type="binding site" evidence="18">
    <location>
        <position position="263"/>
    </location>
    <ligand>
        <name>Zn(2+)</name>
        <dbReference type="ChEBI" id="CHEBI:29105"/>
    </ligand>
</feature>
<evidence type="ECO:0000256" key="9">
    <source>
        <dbReference type="ARBA" id="ARBA00022490"/>
    </source>
</evidence>
<dbReference type="PANTHER" id="PTHR43622">
    <property type="entry name" value="3-DEHYDROQUINATE SYNTHASE"/>
    <property type="match status" value="1"/>
</dbReference>
<reference evidence="21 22" key="1">
    <citation type="submission" date="2014-07" db="EMBL/GenBank/DDBJ databases">
        <title>Draft genome of Clostridium sulfidigenes 113A isolated from sediments associated with methane hydrate from Krishna Godavari basin.</title>
        <authorList>
            <person name="Honkalas V.S."/>
            <person name="Dabir A.P."/>
            <person name="Arora P."/>
            <person name="Dhakephalkar P.K."/>
        </authorList>
    </citation>
    <scope>NUCLEOTIDE SEQUENCE [LARGE SCALE GENOMIC DNA]</scope>
    <source>
        <strain evidence="21 22">113A</strain>
    </source>
</reference>
<keyword evidence="16 18" id="KW-0456">Lyase</keyword>
<dbReference type="EMBL" id="JPMD01000038">
    <property type="protein sequence ID" value="KEZ85298.1"/>
    <property type="molecule type" value="Genomic_DNA"/>
</dbReference>
<dbReference type="GO" id="GO:0003856">
    <property type="term" value="F:3-dehydroquinate synthase activity"/>
    <property type="evidence" value="ECO:0007669"/>
    <property type="project" value="UniProtKB-UniRule"/>
</dbReference>
<feature type="binding site" evidence="18">
    <location>
        <begin position="130"/>
        <end position="131"/>
    </location>
    <ligand>
        <name>NAD(+)</name>
        <dbReference type="ChEBI" id="CHEBI:57540"/>
    </ligand>
</feature>
<evidence type="ECO:0000256" key="17">
    <source>
        <dbReference type="ARBA" id="ARBA00023285"/>
    </source>
</evidence>
<organism evidence="21 22">
    <name type="scientific">Clostridium sulfidigenes</name>
    <dbReference type="NCBI Taxonomy" id="318464"/>
    <lineage>
        <taxon>Bacteria</taxon>
        <taxon>Bacillati</taxon>
        <taxon>Bacillota</taxon>
        <taxon>Clostridia</taxon>
        <taxon>Eubacteriales</taxon>
        <taxon>Clostridiaceae</taxon>
        <taxon>Clostridium</taxon>
    </lineage>
</organism>
<dbReference type="Pfam" id="PF24621">
    <property type="entry name" value="DHQS_C"/>
    <property type="match status" value="1"/>
</dbReference>
<dbReference type="HAMAP" id="MF_00110">
    <property type="entry name" value="DHQ_synthase"/>
    <property type="match status" value="1"/>
</dbReference>
<evidence type="ECO:0000256" key="1">
    <source>
        <dbReference type="ARBA" id="ARBA00001393"/>
    </source>
</evidence>
<keyword evidence="22" id="KW-1185">Reference proteome</keyword>
<protein>
    <recommendedName>
        <fullName evidence="8 18">3-dehydroquinate synthase</fullName>
        <shortName evidence="18">DHQS</shortName>
        <ecNumber evidence="7 18">4.2.3.4</ecNumber>
    </recommendedName>
</protein>
<dbReference type="Gene3D" id="3.40.50.1970">
    <property type="match status" value="1"/>
</dbReference>
<comment type="caution">
    <text evidence="21">The sequence shown here is derived from an EMBL/GenBank/DDBJ whole genome shotgun (WGS) entry which is preliminary data.</text>
</comment>
<evidence type="ECO:0000256" key="6">
    <source>
        <dbReference type="ARBA" id="ARBA00005412"/>
    </source>
</evidence>
<dbReference type="GO" id="GO:0008652">
    <property type="term" value="P:amino acid biosynthetic process"/>
    <property type="evidence" value="ECO:0007669"/>
    <property type="project" value="UniProtKB-KW"/>
</dbReference>
<dbReference type="UniPathway" id="UPA00053">
    <property type="reaction ID" value="UER00085"/>
</dbReference>
<comment type="cofactor">
    <cofactor evidence="2 18">
        <name>NAD(+)</name>
        <dbReference type="ChEBI" id="CHEBI:57540"/>
    </cofactor>
</comment>
<dbReference type="GO" id="GO:0046872">
    <property type="term" value="F:metal ion binding"/>
    <property type="evidence" value="ECO:0007669"/>
    <property type="project" value="UniProtKB-KW"/>
</dbReference>
<evidence type="ECO:0000256" key="13">
    <source>
        <dbReference type="ARBA" id="ARBA00022833"/>
    </source>
</evidence>
<comment type="pathway">
    <text evidence="5 18">Metabolic intermediate biosynthesis; chorismate biosynthesis; chorismate from D-erythrose 4-phosphate and phosphoenolpyruvate: step 2/7.</text>
</comment>
<comment type="cofactor">
    <cofactor evidence="18">
        <name>Co(2+)</name>
        <dbReference type="ChEBI" id="CHEBI:48828"/>
    </cofactor>
    <cofactor evidence="18">
        <name>Zn(2+)</name>
        <dbReference type="ChEBI" id="CHEBI:29105"/>
    </cofactor>
    <text evidence="18">Binds 1 divalent metal cation per subunit. Can use either Co(2+) or Zn(2+).</text>
</comment>
<keyword evidence="11 18" id="KW-0479">Metal-binding</keyword>
<sequence>MRNLQINLLNNQYEILIKSGIINSIGEEISKIYEGNEIALITDENVDKFYGDIVKKSLEDNDFKVLKVVLKPGERSKSIESLMKLYNELLDFKLNRGNLIIALGGGVIGDLAGFCAATLLRGIPFVQVPTSLLAQIDSSIGGKVAIDLPSGKNLIGNFYHPRAVYIDPQVLKTLEKRYVNDGLGEAIKYGLIKDKELFEKFESIESYEVLFEYIEDIIYKCCSIKKQVVEQDEKDKGERMILNFGHTIGHAIEKLENYKGVSHGEAVAIGMYSIALRCEELNICKDGVANRIKSLLYKFNLPYDFQVKTREDIIDAISVDKKTIGDFINLILIEDIGKVFIHKVTHEELEKFI</sequence>
<feature type="binding site" evidence="18">
    <location>
        <position position="152"/>
    </location>
    <ligand>
        <name>NAD(+)</name>
        <dbReference type="ChEBI" id="CHEBI:57540"/>
    </ligand>
</feature>
<evidence type="ECO:0000256" key="11">
    <source>
        <dbReference type="ARBA" id="ARBA00022723"/>
    </source>
</evidence>
<dbReference type="InterPro" id="IPR050071">
    <property type="entry name" value="Dehydroquinate_synthase"/>
</dbReference>
<keyword evidence="10 18" id="KW-0028">Amino-acid biosynthesis</keyword>
<evidence type="ECO:0000313" key="22">
    <source>
        <dbReference type="Proteomes" id="UP000028542"/>
    </source>
</evidence>
<dbReference type="CDD" id="cd08195">
    <property type="entry name" value="DHQS"/>
    <property type="match status" value="1"/>
</dbReference>
<feature type="binding site" evidence="18">
    <location>
        <position position="185"/>
    </location>
    <ligand>
        <name>Zn(2+)</name>
        <dbReference type="ChEBI" id="CHEBI:29105"/>
    </ligand>
</feature>
<evidence type="ECO:0000256" key="3">
    <source>
        <dbReference type="ARBA" id="ARBA00001947"/>
    </source>
</evidence>
<dbReference type="AlphaFoldDB" id="A0A084J8L4"/>
<comment type="cofactor">
    <cofactor evidence="3">
        <name>Zn(2+)</name>
        <dbReference type="ChEBI" id="CHEBI:29105"/>
    </cofactor>
</comment>
<evidence type="ECO:0000256" key="7">
    <source>
        <dbReference type="ARBA" id="ARBA00013031"/>
    </source>
</evidence>
<evidence type="ECO:0000256" key="4">
    <source>
        <dbReference type="ARBA" id="ARBA00004496"/>
    </source>
</evidence>
<dbReference type="GO" id="GO:0009073">
    <property type="term" value="P:aromatic amino acid family biosynthetic process"/>
    <property type="evidence" value="ECO:0007669"/>
    <property type="project" value="UniProtKB-KW"/>
</dbReference>
<keyword evidence="9 18" id="KW-0963">Cytoplasm</keyword>
<comment type="caution">
    <text evidence="18">Lacks conserved residue(s) required for the propagation of feature annotation.</text>
</comment>
<feature type="binding site" evidence="18">
    <location>
        <position position="143"/>
    </location>
    <ligand>
        <name>NAD(+)</name>
        <dbReference type="ChEBI" id="CHEBI:57540"/>
    </ligand>
</feature>
<evidence type="ECO:0000256" key="18">
    <source>
        <dbReference type="HAMAP-Rule" id="MF_00110"/>
    </source>
</evidence>
<evidence type="ECO:0000256" key="5">
    <source>
        <dbReference type="ARBA" id="ARBA00004661"/>
    </source>
</evidence>
<keyword evidence="15 18" id="KW-0057">Aromatic amino acid biosynthesis</keyword>
<dbReference type="InterPro" id="IPR016037">
    <property type="entry name" value="DHQ_synth_AroB"/>
</dbReference>
<evidence type="ECO:0000259" key="20">
    <source>
        <dbReference type="Pfam" id="PF24621"/>
    </source>
</evidence>
<evidence type="ECO:0000259" key="19">
    <source>
        <dbReference type="Pfam" id="PF01761"/>
    </source>
</evidence>
<dbReference type="Gene3D" id="1.20.1090.10">
    <property type="entry name" value="Dehydroquinate synthase-like - alpha domain"/>
    <property type="match status" value="1"/>
</dbReference>